<dbReference type="InterPro" id="IPR045584">
    <property type="entry name" value="Pilin-like"/>
</dbReference>
<name>A0A5B1CHK0_9BACT</name>
<protein>
    <recommendedName>
        <fullName evidence="3">General secretion pathway GspH domain-containing protein</fullName>
    </recommendedName>
</protein>
<dbReference type="EMBL" id="VRLW01000001">
    <property type="protein sequence ID" value="KAA1259425.1"/>
    <property type="molecule type" value="Genomic_DNA"/>
</dbReference>
<reference evidence="1 2" key="1">
    <citation type="submission" date="2019-08" db="EMBL/GenBank/DDBJ databases">
        <title>Deep-cultivation of Planctomycetes and their phenomic and genomic characterization uncovers novel biology.</title>
        <authorList>
            <person name="Wiegand S."/>
            <person name="Jogler M."/>
            <person name="Boedeker C."/>
            <person name="Pinto D."/>
            <person name="Vollmers J."/>
            <person name="Rivas-Marin E."/>
            <person name="Kohn T."/>
            <person name="Peeters S.H."/>
            <person name="Heuer A."/>
            <person name="Rast P."/>
            <person name="Oberbeckmann S."/>
            <person name="Bunk B."/>
            <person name="Jeske O."/>
            <person name="Meyerdierks A."/>
            <person name="Storesund J.E."/>
            <person name="Kallscheuer N."/>
            <person name="Luecker S."/>
            <person name="Lage O.M."/>
            <person name="Pohl T."/>
            <person name="Merkel B.J."/>
            <person name="Hornburger P."/>
            <person name="Mueller R.-W."/>
            <person name="Bruemmer F."/>
            <person name="Labrenz M."/>
            <person name="Spormann A.M."/>
            <person name="Op Den Camp H."/>
            <person name="Overmann J."/>
            <person name="Amann R."/>
            <person name="Jetten M.S.M."/>
            <person name="Mascher T."/>
            <person name="Medema M.H."/>
            <person name="Devos D.P."/>
            <person name="Kaster A.-K."/>
            <person name="Ovreas L."/>
            <person name="Rohde M."/>
            <person name="Galperin M.Y."/>
            <person name="Jogler C."/>
        </authorList>
    </citation>
    <scope>NUCLEOTIDE SEQUENCE [LARGE SCALE GENOMIC DNA]</scope>
    <source>
        <strain evidence="1 2">LF1</strain>
    </source>
</reference>
<dbReference type="SUPFAM" id="SSF54523">
    <property type="entry name" value="Pili subunits"/>
    <property type="match status" value="1"/>
</dbReference>
<dbReference type="PROSITE" id="PS00409">
    <property type="entry name" value="PROKAR_NTER_METHYL"/>
    <property type="match status" value="1"/>
</dbReference>
<evidence type="ECO:0008006" key="3">
    <source>
        <dbReference type="Google" id="ProtNLM"/>
    </source>
</evidence>
<dbReference type="Pfam" id="PF07963">
    <property type="entry name" value="N_methyl"/>
    <property type="match status" value="1"/>
</dbReference>
<evidence type="ECO:0000313" key="2">
    <source>
        <dbReference type="Proteomes" id="UP000322699"/>
    </source>
</evidence>
<keyword evidence="2" id="KW-1185">Reference proteome</keyword>
<dbReference type="OrthoDB" id="215686at2"/>
<dbReference type="RefSeq" id="WP_068264151.1">
    <property type="nucleotide sequence ID" value="NZ_LWSK01000056.1"/>
</dbReference>
<dbReference type="Proteomes" id="UP000322699">
    <property type="component" value="Unassembled WGS sequence"/>
</dbReference>
<evidence type="ECO:0000313" key="1">
    <source>
        <dbReference type="EMBL" id="KAA1259425.1"/>
    </source>
</evidence>
<dbReference type="AlphaFoldDB" id="A0A5B1CHK0"/>
<gene>
    <name evidence="1" type="ORF">LF1_19570</name>
</gene>
<dbReference type="InterPro" id="IPR012902">
    <property type="entry name" value="N_methyl_site"/>
</dbReference>
<dbReference type="NCBIfam" id="TIGR02532">
    <property type="entry name" value="IV_pilin_GFxxxE"/>
    <property type="match status" value="1"/>
</dbReference>
<sequence length="211" mass="22350">MHRKPRSGFTLLELLLSLVVFAAIASIALPGAAVLLADRKIVRGGDQLRIEMTRTRVDAMRGGRVMMIEAGIGGNQFRVRPYFSASDSVETIDGNFGQSGLNTGADQAIVTAVIADPDATQSFEISEQLSVESVQVVSAARGAEISQAATFNPTSSESNLDGNQQWSQPIMFYPDGTTSTAAVTIADEKFGKVVVKLRGITGDVSVTEVSP</sequence>
<comment type="caution">
    <text evidence="1">The sequence shown here is derived from an EMBL/GenBank/DDBJ whole genome shotgun (WGS) entry which is preliminary data.</text>
</comment>
<proteinExistence type="predicted"/>
<organism evidence="1 2">
    <name type="scientific">Rubripirellula obstinata</name>
    <dbReference type="NCBI Taxonomy" id="406547"/>
    <lineage>
        <taxon>Bacteria</taxon>
        <taxon>Pseudomonadati</taxon>
        <taxon>Planctomycetota</taxon>
        <taxon>Planctomycetia</taxon>
        <taxon>Pirellulales</taxon>
        <taxon>Pirellulaceae</taxon>
        <taxon>Rubripirellula</taxon>
    </lineage>
</organism>
<accession>A0A5B1CHK0</accession>